<dbReference type="Proteomes" id="UP001187192">
    <property type="component" value="Unassembled WGS sequence"/>
</dbReference>
<dbReference type="EMBL" id="BTGU01000048">
    <property type="protein sequence ID" value="GMN53873.1"/>
    <property type="molecule type" value="Genomic_DNA"/>
</dbReference>
<evidence type="ECO:0000256" key="1">
    <source>
        <dbReference type="SAM" id="MobiDB-lite"/>
    </source>
</evidence>
<organism evidence="2 3">
    <name type="scientific">Ficus carica</name>
    <name type="common">Common fig</name>
    <dbReference type="NCBI Taxonomy" id="3494"/>
    <lineage>
        <taxon>Eukaryota</taxon>
        <taxon>Viridiplantae</taxon>
        <taxon>Streptophyta</taxon>
        <taxon>Embryophyta</taxon>
        <taxon>Tracheophyta</taxon>
        <taxon>Spermatophyta</taxon>
        <taxon>Magnoliopsida</taxon>
        <taxon>eudicotyledons</taxon>
        <taxon>Gunneridae</taxon>
        <taxon>Pentapetalae</taxon>
        <taxon>rosids</taxon>
        <taxon>fabids</taxon>
        <taxon>Rosales</taxon>
        <taxon>Moraceae</taxon>
        <taxon>Ficeae</taxon>
        <taxon>Ficus</taxon>
    </lineage>
</organism>
<dbReference type="AlphaFoldDB" id="A0AA88DC55"/>
<feature type="compositionally biased region" description="Basic and acidic residues" evidence="1">
    <location>
        <begin position="50"/>
        <end position="63"/>
    </location>
</feature>
<proteinExistence type="predicted"/>
<accession>A0AA88DC55</accession>
<name>A0AA88DC55_FICCA</name>
<sequence length="325" mass="37013">MIDRQNKDKFFEEDISHDLSSLESLQPHESLHDHAKEISSNVPRRSRFAHKPDSSSTQKKESASTKQTRSQKPEPKEWIPRLRKSDGFPILCNESLDDTQKAADKAVYSINGVITDMQMKPRVYKGKINYYIGLLDRAKILCLSSVVDLPAFLTVSILCSEANVKDSIKIKACKGFELGFMQALRPPNDRLFSCPEDYFKFCKNQIPFDINIKFFNPSVKDAFEGDLIISPRQLQVVSLSLHPLFHKFFSHIMICPDQLNANGWRILAGFILFGAKSKIDIRVSDIFHFFSLTPRVEKVVINKSEKKKDVDGEKKSIGEEKKNGG</sequence>
<keyword evidence="3" id="KW-1185">Reference proteome</keyword>
<evidence type="ECO:0000313" key="2">
    <source>
        <dbReference type="EMBL" id="GMN53873.1"/>
    </source>
</evidence>
<comment type="caution">
    <text evidence="2">The sequence shown here is derived from an EMBL/GenBank/DDBJ whole genome shotgun (WGS) entry which is preliminary data.</text>
</comment>
<evidence type="ECO:0000313" key="3">
    <source>
        <dbReference type="Proteomes" id="UP001187192"/>
    </source>
</evidence>
<protein>
    <submittedName>
        <fullName evidence="2">Uncharacterized protein</fullName>
    </submittedName>
</protein>
<feature type="region of interest" description="Disordered" evidence="1">
    <location>
        <begin position="306"/>
        <end position="325"/>
    </location>
</feature>
<gene>
    <name evidence="2" type="ORF">TIFTF001_022996</name>
</gene>
<reference evidence="2" key="1">
    <citation type="submission" date="2023-07" db="EMBL/GenBank/DDBJ databases">
        <title>draft genome sequence of fig (Ficus carica).</title>
        <authorList>
            <person name="Takahashi T."/>
            <person name="Nishimura K."/>
        </authorList>
    </citation>
    <scope>NUCLEOTIDE SEQUENCE</scope>
</reference>
<feature type="region of interest" description="Disordered" evidence="1">
    <location>
        <begin position="21"/>
        <end position="79"/>
    </location>
</feature>
<dbReference type="Gramene" id="FCD_00019938-RA">
    <property type="protein sequence ID" value="FCD_00019938-RA:cds"/>
    <property type="gene ID" value="FCD_00019938"/>
</dbReference>